<dbReference type="KEGG" id="llu:AKJ09_07817"/>
<sequence>MVAAQRESVVLPDWIAYAGHMAGSEEPNLVAGRAVRLRQLRRPMEATDRFAAVLAPLNDDGKALVERTRSWVGALDYHHPGQSRETYLAHPHRVATMYVEQAPHPTADGIVTALAHNVLEVTNTSEEALVEHLGRGPAAAISVLTVDRARQEDPAYLRAYYQAISETPLAPSVKVLDKVDNLYLLCLNANDRVRTRYLAEIEEHLIPLARASIPSVVPLIGALVEDNRRLGHRPLEVLMTEVE</sequence>
<proteinExistence type="predicted"/>
<name>A0A0K1Q5Z7_9BACT</name>
<keyword evidence="2" id="KW-1185">Reference proteome</keyword>
<dbReference type="SUPFAM" id="SSF109604">
    <property type="entry name" value="HD-domain/PDEase-like"/>
    <property type="match status" value="1"/>
</dbReference>
<evidence type="ECO:0000313" key="2">
    <source>
        <dbReference type="Proteomes" id="UP000064967"/>
    </source>
</evidence>
<dbReference type="EMBL" id="CP012333">
    <property type="protein sequence ID" value="AKV01154.1"/>
    <property type="molecule type" value="Genomic_DNA"/>
</dbReference>
<accession>A0A0K1Q5Z7</accession>
<dbReference type="Gene3D" id="1.10.3210.10">
    <property type="entry name" value="Hypothetical protein af1432"/>
    <property type="match status" value="1"/>
</dbReference>
<dbReference type="Proteomes" id="UP000064967">
    <property type="component" value="Chromosome"/>
</dbReference>
<gene>
    <name evidence="1" type="ORF">AKJ09_07817</name>
</gene>
<evidence type="ECO:0000313" key="1">
    <source>
        <dbReference type="EMBL" id="AKV01154.1"/>
    </source>
</evidence>
<dbReference type="AlphaFoldDB" id="A0A0K1Q5Z7"/>
<reference evidence="1 2" key="1">
    <citation type="submission" date="2015-08" db="EMBL/GenBank/DDBJ databases">
        <authorList>
            <person name="Babu N.S."/>
            <person name="Beckwith C.J."/>
            <person name="Beseler K.G."/>
            <person name="Brison A."/>
            <person name="Carone J.V."/>
            <person name="Caskin T.P."/>
            <person name="Diamond M."/>
            <person name="Durham M.E."/>
            <person name="Foxe J.M."/>
            <person name="Go M."/>
            <person name="Henderson B.A."/>
            <person name="Jones I.B."/>
            <person name="McGettigan J.A."/>
            <person name="Micheletti S.J."/>
            <person name="Nasrallah M.E."/>
            <person name="Ortiz D."/>
            <person name="Piller C.R."/>
            <person name="Privatt S.R."/>
            <person name="Schneider S.L."/>
            <person name="Sharp S."/>
            <person name="Smith T.C."/>
            <person name="Stanton J.D."/>
            <person name="Ullery H.E."/>
            <person name="Wilson R.J."/>
            <person name="Serrano M.G."/>
            <person name="Buck G."/>
            <person name="Lee V."/>
            <person name="Wang Y."/>
            <person name="Carvalho R."/>
            <person name="Voegtly L."/>
            <person name="Shi R."/>
            <person name="Duckworth R."/>
            <person name="Johnson A."/>
            <person name="Loviza R."/>
            <person name="Walstead R."/>
            <person name="Shah Z."/>
            <person name="Kiflezghi M."/>
            <person name="Wade K."/>
            <person name="Ball S.L."/>
            <person name="Bradley K.W."/>
            <person name="Asai D.J."/>
            <person name="Bowman C.A."/>
            <person name="Russell D.A."/>
            <person name="Pope W.H."/>
            <person name="Jacobs-Sera D."/>
            <person name="Hendrix R.W."/>
            <person name="Hatfull G.F."/>
        </authorList>
    </citation>
    <scope>NUCLEOTIDE SEQUENCE [LARGE SCALE GENOMIC DNA]</scope>
    <source>
        <strain evidence="1 2">DSM 27648</strain>
    </source>
</reference>
<dbReference type="STRING" id="1391654.AKJ09_07817"/>
<organism evidence="1 2">
    <name type="scientific">Labilithrix luteola</name>
    <dbReference type="NCBI Taxonomy" id="1391654"/>
    <lineage>
        <taxon>Bacteria</taxon>
        <taxon>Pseudomonadati</taxon>
        <taxon>Myxococcota</taxon>
        <taxon>Polyangia</taxon>
        <taxon>Polyangiales</taxon>
        <taxon>Labilitrichaceae</taxon>
        <taxon>Labilithrix</taxon>
    </lineage>
</organism>
<protein>
    <submittedName>
        <fullName evidence="1">Uncharacterized protein</fullName>
    </submittedName>
</protein>